<name>A0A2P2QDQ5_RHIMU</name>
<evidence type="ECO:0000313" key="2">
    <source>
        <dbReference type="EMBL" id="MBX65121.1"/>
    </source>
</evidence>
<organism evidence="2">
    <name type="scientific">Rhizophora mucronata</name>
    <name type="common">Asiatic mangrove</name>
    <dbReference type="NCBI Taxonomy" id="61149"/>
    <lineage>
        <taxon>Eukaryota</taxon>
        <taxon>Viridiplantae</taxon>
        <taxon>Streptophyta</taxon>
        <taxon>Embryophyta</taxon>
        <taxon>Tracheophyta</taxon>
        <taxon>Spermatophyta</taxon>
        <taxon>Magnoliopsida</taxon>
        <taxon>eudicotyledons</taxon>
        <taxon>Gunneridae</taxon>
        <taxon>Pentapetalae</taxon>
        <taxon>rosids</taxon>
        <taxon>fabids</taxon>
        <taxon>Malpighiales</taxon>
        <taxon>Rhizophoraceae</taxon>
        <taxon>Rhizophora</taxon>
    </lineage>
</organism>
<dbReference type="AlphaFoldDB" id="A0A2P2QDQ5"/>
<reference evidence="2" key="1">
    <citation type="submission" date="2018-02" db="EMBL/GenBank/DDBJ databases">
        <title>Rhizophora mucronata_Transcriptome.</title>
        <authorList>
            <person name="Meera S.P."/>
            <person name="Sreeshan A."/>
            <person name="Augustine A."/>
        </authorList>
    </citation>
    <scope>NUCLEOTIDE SEQUENCE</scope>
    <source>
        <tissue evidence="2">Leaf</tissue>
    </source>
</reference>
<feature type="compositionally biased region" description="Basic residues" evidence="1">
    <location>
        <begin position="19"/>
        <end position="30"/>
    </location>
</feature>
<proteinExistence type="predicted"/>
<evidence type="ECO:0000256" key="1">
    <source>
        <dbReference type="SAM" id="MobiDB-lite"/>
    </source>
</evidence>
<sequence>MVMIFFQKRQESPNPAHKPFQKLLRRRPSS</sequence>
<feature type="region of interest" description="Disordered" evidence="1">
    <location>
        <begin position="7"/>
        <end position="30"/>
    </location>
</feature>
<accession>A0A2P2QDQ5</accession>
<dbReference type="EMBL" id="GGEC01084637">
    <property type="protein sequence ID" value="MBX65121.1"/>
    <property type="molecule type" value="Transcribed_RNA"/>
</dbReference>
<protein>
    <submittedName>
        <fullName evidence="2">Uncharacterized protein</fullName>
    </submittedName>
</protein>